<sequence length="110" mass="12987">MSPNRRFLSLQQPQEGYSKLHEPQLSPYIKNNHYSTRTAEENEDGWRLSECAELLRTSWVGRAVETMQIKWWQKKTGFTVDEGMISENDYRRDERLVAASEGRPYRYDAA</sequence>
<feature type="region of interest" description="Disordered" evidence="1">
    <location>
        <begin position="1"/>
        <end position="23"/>
    </location>
</feature>
<dbReference type="Proteomes" id="UP000629468">
    <property type="component" value="Unassembled WGS sequence"/>
</dbReference>
<feature type="compositionally biased region" description="Polar residues" evidence="1">
    <location>
        <begin position="1"/>
        <end position="15"/>
    </location>
</feature>
<dbReference type="OMA" id="MISENDY"/>
<dbReference type="EMBL" id="JABXXO010000015">
    <property type="protein sequence ID" value="KAF7760146.1"/>
    <property type="molecule type" value="Genomic_DNA"/>
</dbReference>
<evidence type="ECO:0000313" key="3">
    <source>
        <dbReference type="Proteomes" id="UP000629468"/>
    </source>
</evidence>
<comment type="caution">
    <text evidence="2">The sequence shown here is derived from an EMBL/GenBank/DDBJ whole genome shotgun (WGS) entry which is preliminary data.</text>
</comment>
<reference evidence="2 3" key="1">
    <citation type="journal article" name="Sci. Rep.">
        <title>Telomere-to-telomere assembled and centromere annotated genomes of the two main subspecies of the button mushroom Agaricus bisporus reveal especially polymorphic chromosome ends.</title>
        <authorList>
            <person name="Sonnenberg A.S.M."/>
            <person name="Sedaghat-Telgerd N."/>
            <person name="Lavrijssen B."/>
            <person name="Ohm R.A."/>
            <person name="Hendrickx P.M."/>
            <person name="Scholtmeijer K."/>
            <person name="Baars J.J.P."/>
            <person name="van Peer A."/>
        </authorList>
    </citation>
    <scope>NUCLEOTIDE SEQUENCE [LARGE SCALE GENOMIC DNA]</scope>
    <source>
        <strain evidence="2 3">H119_p4</strain>
    </source>
</reference>
<evidence type="ECO:0000313" key="2">
    <source>
        <dbReference type="EMBL" id="KAF7760146.1"/>
    </source>
</evidence>
<accession>A0A8H7C176</accession>
<protein>
    <submittedName>
        <fullName evidence="2">Uncharacterized protein</fullName>
    </submittedName>
</protein>
<organism evidence="2 3">
    <name type="scientific">Agaricus bisporus var. burnettii</name>
    <dbReference type="NCBI Taxonomy" id="192524"/>
    <lineage>
        <taxon>Eukaryota</taxon>
        <taxon>Fungi</taxon>
        <taxon>Dikarya</taxon>
        <taxon>Basidiomycota</taxon>
        <taxon>Agaricomycotina</taxon>
        <taxon>Agaricomycetes</taxon>
        <taxon>Agaricomycetidae</taxon>
        <taxon>Agaricales</taxon>
        <taxon>Agaricineae</taxon>
        <taxon>Agaricaceae</taxon>
        <taxon>Agaricus</taxon>
    </lineage>
</organism>
<name>A0A8H7C176_AGABI</name>
<gene>
    <name evidence="2" type="ORF">Agabi119p4_10822</name>
</gene>
<proteinExistence type="predicted"/>
<dbReference type="AlphaFoldDB" id="A0A8H7C176"/>
<evidence type="ECO:0000256" key="1">
    <source>
        <dbReference type="SAM" id="MobiDB-lite"/>
    </source>
</evidence>